<feature type="signal peptide" evidence="4">
    <location>
        <begin position="1"/>
        <end position="15"/>
    </location>
</feature>
<comment type="similarity">
    <text evidence="1">Belongs to the glutathione peroxidase family.</text>
</comment>
<dbReference type="PANTHER" id="PTHR11592">
    <property type="entry name" value="GLUTATHIONE PEROXIDASE"/>
    <property type="match status" value="1"/>
</dbReference>
<evidence type="ECO:0000313" key="5">
    <source>
        <dbReference type="EMBL" id="GMI23504.1"/>
    </source>
</evidence>
<dbReference type="InterPro" id="IPR036249">
    <property type="entry name" value="Thioredoxin-like_sf"/>
</dbReference>
<keyword evidence="3" id="KW-0560">Oxidoreductase</keyword>
<dbReference type="OrthoDB" id="446890at2759"/>
<keyword evidence="4" id="KW-0732">Signal</keyword>
<feature type="chain" id="PRO_5040807577" evidence="4">
    <location>
        <begin position="16"/>
        <end position="348"/>
    </location>
</feature>
<dbReference type="EMBL" id="BRYA01000570">
    <property type="protein sequence ID" value="GMI23504.1"/>
    <property type="molecule type" value="Genomic_DNA"/>
</dbReference>
<dbReference type="InterPro" id="IPR000889">
    <property type="entry name" value="Glutathione_peroxidase"/>
</dbReference>
<dbReference type="PANTHER" id="PTHR11592:SF78">
    <property type="entry name" value="GLUTATHIONE PEROXIDASE"/>
    <property type="match status" value="1"/>
</dbReference>
<dbReference type="AlphaFoldDB" id="A0A9W7FW50"/>
<keyword evidence="2" id="KW-0575">Peroxidase</keyword>
<evidence type="ECO:0000256" key="4">
    <source>
        <dbReference type="SAM" id="SignalP"/>
    </source>
</evidence>
<gene>
    <name evidence="5" type="ORF">TrCOL_g1885</name>
</gene>
<evidence type="ECO:0000313" key="6">
    <source>
        <dbReference type="Proteomes" id="UP001165065"/>
    </source>
</evidence>
<evidence type="ECO:0000256" key="1">
    <source>
        <dbReference type="ARBA" id="ARBA00006926"/>
    </source>
</evidence>
<evidence type="ECO:0000256" key="2">
    <source>
        <dbReference type="ARBA" id="ARBA00022559"/>
    </source>
</evidence>
<accession>A0A9W7FW50</accession>
<proteinExistence type="inferred from homology"/>
<dbReference type="GO" id="GO:0004601">
    <property type="term" value="F:peroxidase activity"/>
    <property type="evidence" value="ECO:0007669"/>
    <property type="project" value="UniProtKB-KW"/>
</dbReference>
<dbReference type="SUPFAM" id="SSF52833">
    <property type="entry name" value="Thioredoxin-like"/>
    <property type="match status" value="1"/>
</dbReference>
<dbReference type="Proteomes" id="UP001165065">
    <property type="component" value="Unassembled WGS sequence"/>
</dbReference>
<dbReference type="GO" id="GO:0006979">
    <property type="term" value="P:response to oxidative stress"/>
    <property type="evidence" value="ECO:0007669"/>
    <property type="project" value="InterPro"/>
</dbReference>
<dbReference type="Gene3D" id="3.40.30.10">
    <property type="entry name" value="Glutaredoxin"/>
    <property type="match status" value="1"/>
</dbReference>
<keyword evidence="6" id="KW-1185">Reference proteome</keyword>
<organism evidence="5 6">
    <name type="scientific">Triparma columacea</name>
    <dbReference type="NCBI Taxonomy" id="722753"/>
    <lineage>
        <taxon>Eukaryota</taxon>
        <taxon>Sar</taxon>
        <taxon>Stramenopiles</taxon>
        <taxon>Ochrophyta</taxon>
        <taxon>Bolidophyceae</taxon>
        <taxon>Parmales</taxon>
        <taxon>Triparmaceae</taxon>
        <taxon>Triparma</taxon>
    </lineage>
</organism>
<evidence type="ECO:0000256" key="3">
    <source>
        <dbReference type="ARBA" id="ARBA00023002"/>
    </source>
</evidence>
<sequence>MRSTLLLISLVLSSSLKNTPPISKPTTHTIPSASPITSRRDLFRGGLVASSISILQPAFADDETPEEVIQRRARELQKRSDLEDLTMRNAARGASGLGQSDYGGGKSIYDFDVMINGKTVPLSEAVGVKRGTRKVVKLNPPSSEGGEPVKVEVEEDYEERPGAILLVNIKQDDPMARKNIPQLIQLAGKYGAKSDSNPYPLPLTVVCVPTDQGYYEPDTSSLLRLKVASEYGYGINPSTVLLDKTNVLGSGADPMMRWLEGTCRTPAGLGRIELNFEKFLIDGKTGLPVRRYPRKYAPITLEEDIASLLSSSPLPPARGNYLEEWRDAGREAEVSEYAFKKGLNYYDQ</sequence>
<comment type="caution">
    <text evidence="5">The sequence shown here is derived from an EMBL/GenBank/DDBJ whole genome shotgun (WGS) entry which is preliminary data.</text>
</comment>
<reference evidence="6" key="1">
    <citation type="journal article" date="2023" name="Commun. Biol.">
        <title>Genome analysis of Parmales, the sister group of diatoms, reveals the evolutionary specialization of diatoms from phago-mixotrophs to photoautotrophs.</title>
        <authorList>
            <person name="Ban H."/>
            <person name="Sato S."/>
            <person name="Yoshikawa S."/>
            <person name="Yamada K."/>
            <person name="Nakamura Y."/>
            <person name="Ichinomiya M."/>
            <person name="Sato N."/>
            <person name="Blanc-Mathieu R."/>
            <person name="Endo H."/>
            <person name="Kuwata A."/>
            <person name="Ogata H."/>
        </authorList>
    </citation>
    <scope>NUCLEOTIDE SEQUENCE [LARGE SCALE GENOMIC DNA]</scope>
</reference>
<dbReference type="PROSITE" id="PS51355">
    <property type="entry name" value="GLUTATHIONE_PEROXID_3"/>
    <property type="match status" value="1"/>
</dbReference>
<protein>
    <submittedName>
        <fullName evidence="5">Uncharacterized protein</fullName>
    </submittedName>
</protein>
<name>A0A9W7FW50_9STRA</name>